<name>A0A1W6MQC3_9HYPH</name>
<evidence type="ECO:0000313" key="2">
    <source>
        <dbReference type="EMBL" id="ARN79800.1"/>
    </source>
</evidence>
<organism evidence="2 3">
    <name type="scientific">Methylocystis bryophila</name>
    <dbReference type="NCBI Taxonomy" id="655015"/>
    <lineage>
        <taxon>Bacteria</taxon>
        <taxon>Pseudomonadati</taxon>
        <taxon>Pseudomonadota</taxon>
        <taxon>Alphaproteobacteria</taxon>
        <taxon>Hyphomicrobiales</taxon>
        <taxon>Methylocystaceae</taxon>
        <taxon>Methylocystis</taxon>
    </lineage>
</organism>
<protein>
    <submittedName>
        <fullName evidence="2">Uncharacterized protein</fullName>
    </submittedName>
</protein>
<dbReference type="KEGG" id="mbry:B1812_00535"/>
<dbReference type="AlphaFoldDB" id="A0A1W6MQC3"/>
<dbReference type="RefSeq" id="WP_085769849.1">
    <property type="nucleotide sequence ID" value="NZ_AP027149.1"/>
</dbReference>
<evidence type="ECO:0000313" key="3">
    <source>
        <dbReference type="Proteomes" id="UP000193978"/>
    </source>
</evidence>
<dbReference type="OrthoDB" id="8002239at2"/>
<sequence>MLVLAAALPMLCGPAEAGFFEDIFGGAEMQSASPRHWGRPRAHHARRMATPTPAKLVSVSEGARPKGGQFCPLANNSSKTIDSTQALMRDATLRYGDVVVTDEGVRVFEGRGACPHAISDFRTLAETRDLSRGTRTVLAAIERDIKTKNLGHVGRPIVAADPSSRAAR</sequence>
<proteinExistence type="predicted"/>
<feature type="signal peptide" evidence="1">
    <location>
        <begin position="1"/>
        <end position="17"/>
    </location>
</feature>
<reference evidence="2 3" key="1">
    <citation type="submission" date="2017-02" db="EMBL/GenBank/DDBJ databases">
        <authorList>
            <person name="Peterson S.W."/>
        </authorList>
    </citation>
    <scope>NUCLEOTIDE SEQUENCE [LARGE SCALE GENOMIC DNA]</scope>
    <source>
        <strain evidence="2 3">S285</strain>
    </source>
</reference>
<dbReference type="Proteomes" id="UP000193978">
    <property type="component" value="Chromosome"/>
</dbReference>
<gene>
    <name evidence="2" type="ORF">B1812_00535</name>
</gene>
<evidence type="ECO:0000256" key="1">
    <source>
        <dbReference type="SAM" id="SignalP"/>
    </source>
</evidence>
<accession>A0A1W6MQC3</accession>
<feature type="chain" id="PRO_5012506812" evidence="1">
    <location>
        <begin position="18"/>
        <end position="168"/>
    </location>
</feature>
<dbReference type="EMBL" id="CP019948">
    <property type="protein sequence ID" value="ARN79800.1"/>
    <property type="molecule type" value="Genomic_DNA"/>
</dbReference>
<keyword evidence="1" id="KW-0732">Signal</keyword>
<keyword evidence="3" id="KW-1185">Reference proteome</keyword>